<dbReference type="Proteomes" id="UP000230066">
    <property type="component" value="Unassembled WGS sequence"/>
</dbReference>
<dbReference type="InterPro" id="IPR036612">
    <property type="entry name" value="KH_dom_type_1_sf"/>
</dbReference>
<dbReference type="Gene3D" id="3.30.1370.10">
    <property type="entry name" value="K Homology domain, type 1"/>
    <property type="match status" value="1"/>
</dbReference>
<protein>
    <submittedName>
        <fullName evidence="2">Uncharacterized protein</fullName>
    </submittedName>
</protein>
<dbReference type="AlphaFoldDB" id="A0A4E0R0L9"/>
<evidence type="ECO:0000313" key="2">
    <source>
        <dbReference type="EMBL" id="THD21399.1"/>
    </source>
</evidence>
<comment type="caution">
    <text evidence="2">The sequence shown here is derived from an EMBL/GenBank/DDBJ whole genome shotgun (WGS) entry which is preliminary data.</text>
</comment>
<proteinExistence type="predicted"/>
<dbReference type="GO" id="GO:0003723">
    <property type="term" value="F:RNA binding"/>
    <property type="evidence" value="ECO:0007669"/>
    <property type="project" value="InterPro"/>
</dbReference>
<dbReference type="EMBL" id="JXXN02003572">
    <property type="protein sequence ID" value="THD21399.1"/>
    <property type="molecule type" value="Genomic_DNA"/>
</dbReference>
<gene>
    <name evidence="2" type="ORF">D915_007924</name>
</gene>
<accession>A0A4E0R0L9</accession>
<name>A0A4E0R0L9_FASHE</name>
<reference evidence="2" key="1">
    <citation type="submission" date="2019-03" db="EMBL/GenBank/DDBJ databases">
        <title>Improved annotation for the trematode Fasciola hepatica.</title>
        <authorList>
            <person name="Choi Y.-J."/>
            <person name="Martin J."/>
            <person name="Mitreva M."/>
        </authorList>
    </citation>
    <scope>NUCLEOTIDE SEQUENCE [LARGE SCALE GENOMIC DNA]</scope>
</reference>
<keyword evidence="3" id="KW-1185">Reference proteome</keyword>
<evidence type="ECO:0000256" key="1">
    <source>
        <dbReference type="SAM" id="MobiDB-lite"/>
    </source>
</evidence>
<sequence>MQSFCIALIPPKNWLILPQVLPYMQSSSNTVASPSTCFMMLKLDARLCRHGRRYNRKSGPPRGYTSEDAQTEVGYYTKSARTMRTHEANHGPENTTAHSMSSGDSDSDPSLGVRKFYFPQSLMGLALGYLGVYIRAARAIPGVIWVPVLETSGPNWLGGKAVVEFVRDNEDAALIVVGGKNAKAAIQARATLKFVYLSGSPSALRGSVHRSANSQYSIGPR</sequence>
<evidence type="ECO:0000313" key="3">
    <source>
        <dbReference type="Proteomes" id="UP000230066"/>
    </source>
</evidence>
<feature type="region of interest" description="Disordered" evidence="1">
    <location>
        <begin position="87"/>
        <end position="106"/>
    </location>
</feature>
<organism evidence="2 3">
    <name type="scientific">Fasciola hepatica</name>
    <name type="common">Liver fluke</name>
    <dbReference type="NCBI Taxonomy" id="6192"/>
    <lineage>
        <taxon>Eukaryota</taxon>
        <taxon>Metazoa</taxon>
        <taxon>Spiralia</taxon>
        <taxon>Lophotrochozoa</taxon>
        <taxon>Platyhelminthes</taxon>
        <taxon>Trematoda</taxon>
        <taxon>Digenea</taxon>
        <taxon>Plagiorchiida</taxon>
        <taxon>Echinostomata</taxon>
        <taxon>Echinostomatoidea</taxon>
        <taxon>Fasciolidae</taxon>
        <taxon>Fasciola</taxon>
    </lineage>
</organism>